<evidence type="ECO:0000256" key="1">
    <source>
        <dbReference type="ARBA" id="ARBA00004370"/>
    </source>
</evidence>
<dbReference type="GO" id="GO:0044331">
    <property type="term" value="P:cell-cell adhesion mediated by cadherin"/>
    <property type="evidence" value="ECO:0007669"/>
    <property type="project" value="TreeGrafter"/>
</dbReference>
<dbReference type="Gene3D" id="2.60.40.60">
    <property type="entry name" value="Cadherins"/>
    <property type="match status" value="1"/>
</dbReference>
<dbReference type="Proteomes" id="UP000560066">
    <property type="component" value="Unassembled WGS sequence"/>
</dbReference>
<dbReference type="PANTHER" id="PTHR24027">
    <property type="entry name" value="CADHERIN-23"/>
    <property type="match status" value="1"/>
</dbReference>
<reference evidence="7 8" key="1">
    <citation type="submission" date="2019-09" db="EMBL/GenBank/DDBJ databases">
        <title>Bird 10,000 Genomes (B10K) Project - Family phase.</title>
        <authorList>
            <person name="Zhang G."/>
        </authorList>
    </citation>
    <scope>NUCLEOTIDE SEQUENCE [LARGE SCALE GENOMIC DNA]</scope>
    <source>
        <strain evidence="7">B10K-DU-002-79</strain>
    </source>
</reference>
<keyword evidence="2" id="KW-0677">Repeat</keyword>
<organism evidence="7 8">
    <name type="scientific">Neodrepanis coruscans</name>
    <name type="common">wattled asity</name>
    <dbReference type="NCBI Taxonomy" id="254563"/>
    <lineage>
        <taxon>Eukaryota</taxon>
        <taxon>Metazoa</taxon>
        <taxon>Chordata</taxon>
        <taxon>Craniata</taxon>
        <taxon>Vertebrata</taxon>
        <taxon>Euteleostomi</taxon>
        <taxon>Archelosauria</taxon>
        <taxon>Archosauria</taxon>
        <taxon>Dinosauria</taxon>
        <taxon>Saurischia</taxon>
        <taxon>Theropoda</taxon>
        <taxon>Coelurosauria</taxon>
        <taxon>Aves</taxon>
        <taxon>Neognathae</taxon>
        <taxon>Neoaves</taxon>
        <taxon>Telluraves</taxon>
        <taxon>Australaves</taxon>
        <taxon>Passeriformes</taxon>
        <taxon>Philepittidae</taxon>
        <taxon>Neodrepanis</taxon>
    </lineage>
</organism>
<keyword evidence="3 5" id="KW-0106">Calcium</keyword>
<gene>
    <name evidence="7" type="primary">Cdh22</name>
    <name evidence="7" type="ORF">NEOCOR_R00496</name>
</gene>
<proteinExistence type="predicted"/>
<evidence type="ECO:0000259" key="6">
    <source>
        <dbReference type="PROSITE" id="PS50268"/>
    </source>
</evidence>
<dbReference type="GO" id="GO:0016339">
    <property type="term" value="P:calcium-dependent cell-cell adhesion via plasma membrane cell adhesion molecules"/>
    <property type="evidence" value="ECO:0007669"/>
    <property type="project" value="TreeGrafter"/>
</dbReference>
<dbReference type="InterPro" id="IPR020894">
    <property type="entry name" value="Cadherin_CS"/>
</dbReference>
<name>A0A7L2S0Q0_9PASS</name>
<protein>
    <submittedName>
        <fullName evidence="7">CAD22 protein</fullName>
    </submittedName>
</protein>
<comment type="caution">
    <text evidence="7">The sequence shown here is derived from an EMBL/GenBank/DDBJ whole genome shotgun (WGS) entry which is preliminary data.</text>
</comment>
<dbReference type="GO" id="GO:0008013">
    <property type="term" value="F:beta-catenin binding"/>
    <property type="evidence" value="ECO:0007669"/>
    <property type="project" value="TreeGrafter"/>
</dbReference>
<dbReference type="GO" id="GO:0016342">
    <property type="term" value="C:catenin complex"/>
    <property type="evidence" value="ECO:0007669"/>
    <property type="project" value="TreeGrafter"/>
</dbReference>
<evidence type="ECO:0000256" key="4">
    <source>
        <dbReference type="ARBA" id="ARBA00023136"/>
    </source>
</evidence>
<dbReference type="InterPro" id="IPR039808">
    <property type="entry name" value="Cadherin"/>
</dbReference>
<comment type="subcellular location">
    <subcellularLocation>
        <location evidence="1">Membrane</location>
    </subcellularLocation>
</comment>
<evidence type="ECO:0000256" key="5">
    <source>
        <dbReference type="PROSITE-ProRule" id="PRU00043"/>
    </source>
</evidence>
<dbReference type="EMBL" id="VYZS01344554">
    <property type="protein sequence ID" value="NXS13993.1"/>
    <property type="molecule type" value="Genomic_DNA"/>
</dbReference>
<dbReference type="PROSITE" id="PS00232">
    <property type="entry name" value="CADHERIN_1"/>
    <property type="match status" value="1"/>
</dbReference>
<dbReference type="GO" id="GO:0007156">
    <property type="term" value="P:homophilic cell adhesion via plasma membrane adhesion molecules"/>
    <property type="evidence" value="ECO:0007669"/>
    <property type="project" value="InterPro"/>
</dbReference>
<evidence type="ECO:0000256" key="2">
    <source>
        <dbReference type="ARBA" id="ARBA00022737"/>
    </source>
</evidence>
<dbReference type="CDD" id="cd11304">
    <property type="entry name" value="Cadherin_repeat"/>
    <property type="match status" value="1"/>
</dbReference>
<dbReference type="PROSITE" id="PS50268">
    <property type="entry name" value="CADHERIN_2"/>
    <property type="match status" value="1"/>
</dbReference>
<accession>A0A7L2S0Q0</accession>
<evidence type="ECO:0000256" key="3">
    <source>
        <dbReference type="ARBA" id="ARBA00022837"/>
    </source>
</evidence>
<dbReference type="GO" id="GO:0005509">
    <property type="term" value="F:calcium ion binding"/>
    <property type="evidence" value="ECO:0007669"/>
    <property type="project" value="UniProtKB-UniRule"/>
</dbReference>
<keyword evidence="4" id="KW-0472">Membrane</keyword>
<dbReference type="GO" id="GO:0000902">
    <property type="term" value="P:cell morphogenesis"/>
    <property type="evidence" value="ECO:0007669"/>
    <property type="project" value="TreeGrafter"/>
</dbReference>
<feature type="non-terminal residue" evidence="7">
    <location>
        <position position="1"/>
    </location>
</feature>
<evidence type="ECO:0000313" key="7">
    <source>
        <dbReference type="EMBL" id="NXS13993.1"/>
    </source>
</evidence>
<dbReference type="InterPro" id="IPR002126">
    <property type="entry name" value="Cadherin-like_dom"/>
</dbReference>
<dbReference type="InterPro" id="IPR015919">
    <property type="entry name" value="Cadherin-like_sf"/>
</dbReference>
<evidence type="ECO:0000313" key="8">
    <source>
        <dbReference type="Proteomes" id="UP000560066"/>
    </source>
</evidence>
<feature type="non-terminal residue" evidence="7">
    <location>
        <position position="84"/>
    </location>
</feature>
<dbReference type="OrthoDB" id="6252479at2759"/>
<feature type="domain" description="Cadherin" evidence="6">
    <location>
        <begin position="27"/>
        <end position="83"/>
    </location>
</feature>
<dbReference type="GO" id="GO:0005912">
    <property type="term" value="C:adherens junction"/>
    <property type="evidence" value="ECO:0007669"/>
    <property type="project" value="TreeGrafter"/>
</dbReference>
<sequence length="84" mass="9325">VSDNHSQVSRASLRIRILDVNDNPPELATPYEAAVCEDAKPGQLIQTISVVDRDEPQGGHRFYFTLAPEATNNHHFSLLDIQGK</sequence>
<keyword evidence="8" id="KW-1185">Reference proteome</keyword>
<dbReference type="GO" id="GO:0034332">
    <property type="term" value="P:adherens junction organization"/>
    <property type="evidence" value="ECO:0007669"/>
    <property type="project" value="TreeGrafter"/>
</dbReference>
<dbReference type="AlphaFoldDB" id="A0A7L2S0Q0"/>
<dbReference type="GO" id="GO:0016477">
    <property type="term" value="P:cell migration"/>
    <property type="evidence" value="ECO:0007669"/>
    <property type="project" value="TreeGrafter"/>
</dbReference>
<dbReference type="GO" id="GO:0045296">
    <property type="term" value="F:cadherin binding"/>
    <property type="evidence" value="ECO:0007669"/>
    <property type="project" value="TreeGrafter"/>
</dbReference>
<dbReference type="GO" id="GO:0007043">
    <property type="term" value="P:cell-cell junction assembly"/>
    <property type="evidence" value="ECO:0007669"/>
    <property type="project" value="TreeGrafter"/>
</dbReference>
<dbReference type="SUPFAM" id="SSF49313">
    <property type="entry name" value="Cadherin-like"/>
    <property type="match status" value="1"/>
</dbReference>
<dbReference type="PANTHER" id="PTHR24027:SF311">
    <property type="entry name" value="CADHERIN-22"/>
    <property type="match status" value="1"/>
</dbReference>